<evidence type="ECO:0000256" key="5">
    <source>
        <dbReference type="RuleBase" id="RU367076"/>
    </source>
</evidence>
<evidence type="ECO:0000256" key="2">
    <source>
        <dbReference type="ARBA" id="ARBA00022478"/>
    </source>
</evidence>
<evidence type="ECO:0000259" key="6">
    <source>
        <dbReference type="Pfam" id="PF22536"/>
    </source>
</evidence>
<dbReference type="Proteomes" id="UP000037460">
    <property type="component" value="Unassembled WGS sequence"/>
</dbReference>
<dbReference type="PANTHER" id="PTHR12949">
    <property type="entry name" value="RNA POLYMERASE III DNA DIRECTED -RELATED"/>
    <property type="match status" value="1"/>
</dbReference>
<dbReference type="InterPro" id="IPR039748">
    <property type="entry name" value="RPC3"/>
</dbReference>
<dbReference type="EMBL" id="JWZX01002810">
    <property type="protein sequence ID" value="KOO26742.1"/>
    <property type="molecule type" value="Genomic_DNA"/>
</dbReference>
<organism evidence="7 8">
    <name type="scientific">Chrysochromulina tobinii</name>
    <dbReference type="NCBI Taxonomy" id="1460289"/>
    <lineage>
        <taxon>Eukaryota</taxon>
        <taxon>Haptista</taxon>
        <taxon>Haptophyta</taxon>
        <taxon>Prymnesiophyceae</taxon>
        <taxon>Prymnesiales</taxon>
        <taxon>Chrysochromulinaceae</taxon>
        <taxon>Chrysochromulina</taxon>
    </lineage>
</organism>
<protein>
    <recommendedName>
        <fullName evidence="5">DNA-directed RNA polymerase III subunit RPC3</fullName>
        <shortName evidence="5">RNA polymerase III subunit C3</shortName>
    </recommendedName>
</protein>
<evidence type="ECO:0000313" key="7">
    <source>
        <dbReference type="EMBL" id="KOO26742.1"/>
    </source>
</evidence>
<dbReference type="InterPro" id="IPR055207">
    <property type="entry name" value="POLR3C_WHD"/>
</dbReference>
<gene>
    <name evidence="7" type="ORF">Ctob_010870</name>
</gene>
<dbReference type="OrthoDB" id="272392at2759"/>
<dbReference type="Gene3D" id="1.10.10.10">
    <property type="entry name" value="Winged helix-like DNA-binding domain superfamily/Winged helix DNA-binding domain"/>
    <property type="match status" value="2"/>
</dbReference>
<keyword evidence="8" id="KW-1185">Reference proteome</keyword>
<keyword evidence="4 5" id="KW-0539">Nucleus</keyword>
<dbReference type="Pfam" id="PF22536">
    <property type="entry name" value="WHD_POLR3C"/>
    <property type="match status" value="1"/>
</dbReference>
<proteinExistence type="inferred from homology"/>
<accession>A0A0M0JK71</accession>
<feature type="domain" description="DNA-directed RNA polymerase III subunit RPC3 winged-helix" evidence="6">
    <location>
        <begin position="193"/>
        <end position="277"/>
    </location>
</feature>
<dbReference type="GO" id="GO:0005666">
    <property type="term" value="C:RNA polymerase III complex"/>
    <property type="evidence" value="ECO:0007669"/>
    <property type="project" value="UniProtKB-UniRule"/>
</dbReference>
<comment type="caution">
    <text evidence="7">The sequence shown here is derived from an EMBL/GenBank/DDBJ whole genome shotgun (WGS) entry which is preliminary data.</text>
</comment>
<keyword evidence="3 5" id="KW-0804">Transcription</keyword>
<evidence type="ECO:0000256" key="1">
    <source>
        <dbReference type="ARBA" id="ARBA00004123"/>
    </source>
</evidence>
<comment type="similarity">
    <text evidence="5">Belongs to the eukaryotic RPC3/POLR3C RNA polymerase subunit family.</text>
</comment>
<evidence type="ECO:0000256" key="4">
    <source>
        <dbReference type="ARBA" id="ARBA00023242"/>
    </source>
</evidence>
<evidence type="ECO:0000313" key="8">
    <source>
        <dbReference type="Proteomes" id="UP000037460"/>
    </source>
</evidence>
<evidence type="ECO:0000256" key="3">
    <source>
        <dbReference type="ARBA" id="ARBA00023163"/>
    </source>
</evidence>
<comment type="function">
    <text evidence="5">DNA-dependent RNA polymerase catalyzes the transcription of DNA into RNA using the four ribonucleoside triphosphates as substrates. Specific core component of RNA polymerase III which synthesizes small RNAs, such as 5S rRNA and tRNAs.</text>
</comment>
<comment type="subcellular location">
    <subcellularLocation>
        <location evidence="1 5">Nucleus</location>
    </subcellularLocation>
</comment>
<name>A0A0M0JK71_9EUKA</name>
<dbReference type="PANTHER" id="PTHR12949:SF0">
    <property type="entry name" value="DNA-DIRECTED RNA POLYMERASE III SUBUNIT RPC3"/>
    <property type="match status" value="1"/>
</dbReference>
<reference evidence="8" key="1">
    <citation type="journal article" date="2015" name="PLoS Genet.">
        <title>Genome Sequence and Transcriptome Analyses of Chrysochromulina tobin: Metabolic Tools for Enhanced Algal Fitness in the Prominent Order Prymnesiales (Haptophyceae).</title>
        <authorList>
            <person name="Hovde B.T."/>
            <person name="Deodato C.R."/>
            <person name="Hunsperger H.M."/>
            <person name="Ryken S.A."/>
            <person name="Yost W."/>
            <person name="Jha R.K."/>
            <person name="Patterson J."/>
            <person name="Monnat R.J. Jr."/>
            <person name="Barlow S.B."/>
            <person name="Starkenburg S.R."/>
            <person name="Cattolico R.A."/>
        </authorList>
    </citation>
    <scope>NUCLEOTIDE SEQUENCE</scope>
    <source>
        <strain evidence="8">CCMP291</strain>
    </source>
</reference>
<sequence length="277" mass="30595">MAAVAAPVALYEASLDEIFVRPCFPGMLKMARKRFGADAVLLLQQVMACGRLTALGARASAEAARTEEEALWRVHVLKFLLELKHAAVEELVSDKFDRAAGEIVHRALRLESVASVAHPEREASFDELFTVEDVLGALGTRFEESDQPVSAQLVCNYLDTLCADPVLTVAASLNGKYVLKLPELLSALKQLLLEQVVAAKLGEPGGRLYRILLRHHANGGCASRGQQKLELKQLAEQALLPERDARPLLLRLLQDEYVFLQEVPRTADRNPKTTFYL</sequence>
<dbReference type="GO" id="GO:0003697">
    <property type="term" value="F:single-stranded DNA binding"/>
    <property type="evidence" value="ECO:0007669"/>
    <property type="project" value="UniProtKB-UniRule"/>
</dbReference>
<dbReference type="AlphaFoldDB" id="A0A0M0JK71"/>
<keyword evidence="2 5" id="KW-0240">DNA-directed RNA polymerase</keyword>
<dbReference type="InterPro" id="IPR036388">
    <property type="entry name" value="WH-like_DNA-bd_sf"/>
</dbReference>
<comment type="subunit">
    <text evidence="5">Component of the RNA polymerase III (Pol III) complex consisting of 17 subunits.</text>
</comment>